<keyword evidence="2" id="KW-1185">Reference proteome</keyword>
<evidence type="ECO:0000313" key="1">
    <source>
        <dbReference type="EMBL" id="MCJ0765711.1"/>
    </source>
</evidence>
<gene>
    <name evidence="1" type="ORF">MMF98_21060</name>
</gene>
<dbReference type="InterPro" id="IPR027405">
    <property type="entry name" value="YidB-like"/>
</dbReference>
<dbReference type="Pfam" id="PF20159">
    <property type="entry name" value="YidB"/>
    <property type="match status" value="1"/>
</dbReference>
<dbReference type="RefSeq" id="WP_243309309.1">
    <property type="nucleotide sequence ID" value="NZ_JALGBI010000003.1"/>
</dbReference>
<sequence length="137" mass="13291">MGLLDSVLGSVLGGAQQQGGLAGALGGLLADDGEHGGLGGLVEKFNQAGLGEVIGSWIGKGENLPISPDQLKDVLGSDAIAGIAAKLGIDPAQASGQLSQMLPGLIDQLTPHGQAPAGGLGNAGDLLGALGGLLQKR</sequence>
<dbReference type="AlphaFoldDB" id="A0A9X2AST7"/>
<dbReference type="EMBL" id="JALGBI010000003">
    <property type="protein sequence ID" value="MCJ0765711.1"/>
    <property type="molecule type" value="Genomic_DNA"/>
</dbReference>
<dbReference type="SUPFAM" id="SSF140804">
    <property type="entry name" value="YidB-like"/>
    <property type="match status" value="1"/>
</dbReference>
<protein>
    <submittedName>
        <fullName evidence="1">YidB family protein</fullName>
    </submittedName>
</protein>
<dbReference type="Proteomes" id="UP001139447">
    <property type="component" value="Unassembled WGS sequence"/>
</dbReference>
<dbReference type="InterPro" id="IPR045372">
    <property type="entry name" value="YidB"/>
</dbReference>
<proteinExistence type="predicted"/>
<name>A0A9X2AST7_9BURK</name>
<comment type="caution">
    <text evidence="1">The sequence shown here is derived from an EMBL/GenBank/DDBJ whole genome shotgun (WGS) entry which is preliminary data.</text>
</comment>
<reference evidence="1" key="1">
    <citation type="submission" date="2022-03" db="EMBL/GenBank/DDBJ databases">
        <authorList>
            <person name="Woo C.Y."/>
        </authorList>
    </citation>
    <scope>NUCLEOTIDE SEQUENCE</scope>
    <source>
        <strain evidence="1">CYS-02</strain>
    </source>
</reference>
<accession>A0A9X2AST7</accession>
<dbReference type="Gene3D" id="1.10.10.690">
    <property type="entry name" value="YidB-like"/>
    <property type="match status" value="1"/>
</dbReference>
<organism evidence="1 2">
    <name type="scientific">Variovorax terrae</name>
    <dbReference type="NCBI Taxonomy" id="2923278"/>
    <lineage>
        <taxon>Bacteria</taxon>
        <taxon>Pseudomonadati</taxon>
        <taxon>Pseudomonadota</taxon>
        <taxon>Betaproteobacteria</taxon>
        <taxon>Burkholderiales</taxon>
        <taxon>Comamonadaceae</taxon>
        <taxon>Variovorax</taxon>
    </lineage>
</organism>
<evidence type="ECO:0000313" key="2">
    <source>
        <dbReference type="Proteomes" id="UP001139447"/>
    </source>
</evidence>